<sequence>MSTSPFQYHIPQLFRRLANQHNATAKHLIALREKKKYRLDNRSVLIQGVKTIKELRNKGFEFNSIAITAKNKPNVESDIKYPAIDIVKHPDSFPAKSYYVTDIDVTRRILGTSSRPSNHEVFAEVPIPAETDEVLLKEKDRLLVFDGISDPGNLGTLIRTASALGWESGLVASQSCDLYNDKTLRASRALSLSWKHKQLDMAEAIQFLKSNGFTPVVADMMPANSHAEIWSPELGTKTMMDKAVKPGTGVWFWNFGQQPIVLPKKLALILSSEHHGVNDLDDEIRVSIPMSSKVESLNVANAGSIIMNELNRYLAL</sequence>
<dbReference type="CDD" id="cd18095">
    <property type="entry name" value="SpoU-like_rRNA-MTase"/>
    <property type="match status" value="1"/>
</dbReference>
<dbReference type="InterPro" id="IPR029026">
    <property type="entry name" value="tRNA_m1G_MTases_N"/>
</dbReference>
<dbReference type="InterPro" id="IPR051259">
    <property type="entry name" value="rRNA_Methyltransferase"/>
</dbReference>
<name>A0ABP9YYB6_9FUNG</name>
<dbReference type="Pfam" id="PF00588">
    <property type="entry name" value="SpoU_methylase"/>
    <property type="match status" value="1"/>
</dbReference>
<dbReference type="InterPro" id="IPR001537">
    <property type="entry name" value="SpoU_MeTrfase"/>
</dbReference>
<gene>
    <name evidence="4" type="ORF">MFLAVUS_005300</name>
</gene>
<keyword evidence="5" id="KW-1185">Reference proteome</keyword>
<accession>A0ABP9YYB6</accession>
<dbReference type="EMBL" id="BAABUK010000011">
    <property type="protein sequence ID" value="GAA5811854.1"/>
    <property type="molecule type" value="Genomic_DNA"/>
</dbReference>
<dbReference type="SUPFAM" id="SSF75217">
    <property type="entry name" value="alpha/beta knot"/>
    <property type="match status" value="1"/>
</dbReference>
<feature type="domain" description="tRNA/rRNA methyltransferase SpoU type" evidence="3">
    <location>
        <begin position="142"/>
        <end position="307"/>
    </location>
</feature>
<evidence type="ECO:0000313" key="5">
    <source>
        <dbReference type="Proteomes" id="UP001473302"/>
    </source>
</evidence>
<dbReference type="PANTHER" id="PTHR43191:SF2">
    <property type="entry name" value="RRNA METHYLTRANSFERASE 3, MITOCHONDRIAL"/>
    <property type="match status" value="1"/>
</dbReference>
<keyword evidence="1" id="KW-0489">Methyltransferase</keyword>
<reference evidence="4 5" key="1">
    <citation type="submission" date="2024-04" db="EMBL/GenBank/DDBJ databases">
        <title>genome sequences of Mucor flavus KT1a and Helicostylum pulchrum KT1b strains isolated from the surface of a dry-aged beef.</title>
        <authorList>
            <person name="Toyotome T."/>
            <person name="Hosono M."/>
            <person name="Torimaru M."/>
            <person name="Fukuda K."/>
            <person name="Mikami N."/>
        </authorList>
    </citation>
    <scope>NUCLEOTIDE SEQUENCE [LARGE SCALE GENOMIC DNA]</scope>
    <source>
        <strain evidence="4 5">KT1a</strain>
    </source>
</reference>
<evidence type="ECO:0000313" key="4">
    <source>
        <dbReference type="EMBL" id="GAA5811854.1"/>
    </source>
</evidence>
<organism evidence="4 5">
    <name type="scientific">Mucor flavus</name>
    <dbReference type="NCBI Taxonomy" id="439312"/>
    <lineage>
        <taxon>Eukaryota</taxon>
        <taxon>Fungi</taxon>
        <taxon>Fungi incertae sedis</taxon>
        <taxon>Mucoromycota</taxon>
        <taxon>Mucoromycotina</taxon>
        <taxon>Mucoromycetes</taxon>
        <taxon>Mucorales</taxon>
        <taxon>Mucorineae</taxon>
        <taxon>Mucoraceae</taxon>
        <taxon>Mucor</taxon>
    </lineage>
</organism>
<protein>
    <recommendedName>
        <fullName evidence="3">tRNA/rRNA methyltransferase SpoU type domain-containing protein</fullName>
    </recommendedName>
</protein>
<dbReference type="InterPro" id="IPR029028">
    <property type="entry name" value="Alpha/beta_knot_MTases"/>
</dbReference>
<dbReference type="Gene3D" id="3.30.1330.30">
    <property type="match status" value="1"/>
</dbReference>
<evidence type="ECO:0000259" key="3">
    <source>
        <dbReference type="Pfam" id="PF00588"/>
    </source>
</evidence>
<dbReference type="PANTHER" id="PTHR43191">
    <property type="entry name" value="RRNA METHYLTRANSFERASE 3"/>
    <property type="match status" value="1"/>
</dbReference>
<evidence type="ECO:0000256" key="1">
    <source>
        <dbReference type="ARBA" id="ARBA00022603"/>
    </source>
</evidence>
<dbReference type="Proteomes" id="UP001473302">
    <property type="component" value="Unassembled WGS sequence"/>
</dbReference>
<dbReference type="Gene3D" id="3.40.1280.10">
    <property type="match status" value="1"/>
</dbReference>
<dbReference type="InterPro" id="IPR029064">
    <property type="entry name" value="Ribosomal_eL30-like_sf"/>
</dbReference>
<keyword evidence="2" id="KW-0808">Transferase</keyword>
<proteinExistence type="predicted"/>
<comment type="caution">
    <text evidence="4">The sequence shown here is derived from an EMBL/GenBank/DDBJ whole genome shotgun (WGS) entry which is preliminary data.</text>
</comment>
<evidence type="ECO:0000256" key="2">
    <source>
        <dbReference type="ARBA" id="ARBA00022679"/>
    </source>
</evidence>